<accession>A0A8S3H695</accession>
<dbReference type="EMBL" id="CAJOBJ010327051">
    <property type="protein sequence ID" value="CAF5176815.1"/>
    <property type="molecule type" value="Genomic_DNA"/>
</dbReference>
<sequence>GTQPQSFLCRTIETGEYVIVHRSSIKCTYNDTVEIVMNGQGKEVSIEFRVTQKSTKQCDLPSQRLSVDAVSKTHNNFT</sequence>
<name>A0A8S3H695_9BILA</name>
<comment type="caution">
    <text evidence="1">The sequence shown here is derived from an EMBL/GenBank/DDBJ whole genome shotgun (WGS) entry which is preliminary data.</text>
</comment>
<gene>
    <name evidence="1" type="ORF">GIL414_LOCUS67964</name>
</gene>
<dbReference type="AlphaFoldDB" id="A0A8S3H695"/>
<proteinExistence type="predicted"/>
<evidence type="ECO:0000313" key="1">
    <source>
        <dbReference type="EMBL" id="CAF5176815.1"/>
    </source>
</evidence>
<evidence type="ECO:0000313" key="2">
    <source>
        <dbReference type="Proteomes" id="UP000681720"/>
    </source>
</evidence>
<dbReference type="Proteomes" id="UP000681720">
    <property type="component" value="Unassembled WGS sequence"/>
</dbReference>
<organism evidence="1 2">
    <name type="scientific">Rotaria magnacalcarata</name>
    <dbReference type="NCBI Taxonomy" id="392030"/>
    <lineage>
        <taxon>Eukaryota</taxon>
        <taxon>Metazoa</taxon>
        <taxon>Spiralia</taxon>
        <taxon>Gnathifera</taxon>
        <taxon>Rotifera</taxon>
        <taxon>Eurotatoria</taxon>
        <taxon>Bdelloidea</taxon>
        <taxon>Philodinida</taxon>
        <taxon>Philodinidae</taxon>
        <taxon>Rotaria</taxon>
    </lineage>
</organism>
<protein>
    <submittedName>
        <fullName evidence="1">Uncharacterized protein</fullName>
    </submittedName>
</protein>
<feature type="non-terminal residue" evidence="1">
    <location>
        <position position="1"/>
    </location>
</feature>
<reference evidence="1" key="1">
    <citation type="submission" date="2021-02" db="EMBL/GenBank/DDBJ databases">
        <authorList>
            <person name="Nowell W R."/>
        </authorList>
    </citation>
    <scope>NUCLEOTIDE SEQUENCE</scope>
</reference>